<evidence type="ECO:0000259" key="1">
    <source>
        <dbReference type="Pfam" id="PF13302"/>
    </source>
</evidence>
<dbReference type="Proteomes" id="UP001248581">
    <property type="component" value="Chromosome"/>
</dbReference>
<dbReference type="PANTHER" id="PTHR43792:SF1">
    <property type="entry name" value="N-ACETYLTRANSFERASE DOMAIN-CONTAINING PROTEIN"/>
    <property type="match status" value="1"/>
</dbReference>
<dbReference type="RefSeq" id="WP_348386901.1">
    <property type="nucleotide sequence ID" value="NZ_CP134146.1"/>
</dbReference>
<gene>
    <name evidence="2" type="ORF">RI845_14595</name>
</gene>
<dbReference type="Gene3D" id="3.40.630.30">
    <property type="match status" value="1"/>
</dbReference>
<dbReference type="Pfam" id="PF13302">
    <property type="entry name" value="Acetyltransf_3"/>
    <property type="match status" value="1"/>
</dbReference>
<dbReference type="InterPro" id="IPR016181">
    <property type="entry name" value="Acyl_CoA_acyltransferase"/>
</dbReference>
<organism evidence="2 3">
    <name type="scientific">Thalassotalea nanhaiensis</name>
    <dbReference type="NCBI Taxonomy" id="3065648"/>
    <lineage>
        <taxon>Bacteria</taxon>
        <taxon>Pseudomonadati</taxon>
        <taxon>Pseudomonadota</taxon>
        <taxon>Gammaproteobacteria</taxon>
        <taxon>Alteromonadales</taxon>
        <taxon>Colwelliaceae</taxon>
        <taxon>Thalassotalea</taxon>
    </lineage>
</organism>
<dbReference type="InterPro" id="IPR000182">
    <property type="entry name" value="GNAT_dom"/>
</dbReference>
<accession>A0ABY9TG44</accession>
<feature type="domain" description="N-acetyltransferase" evidence="1">
    <location>
        <begin position="27"/>
        <end position="176"/>
    </location>
</feature>
<dbReference type="PANTHER" id="PTHR43792">
    <property type="entry name" value="GNAT FAMILY, PUTATIVE (AFU_ORTHOLOGUE AFUA_3G00765)-RELATED-RELATED"/>
    <property type="match status" value="1"/>
</dbReference>
<dbReference type="EMBL" id="CP134146">
    <property type="protein sequence ID" value="WNC67742.1"/>
    <property type="molecule type" value="Genomic_DNA"/>
</dbReference>
<keyword evidence="3" id="KW-1185">Reference proteome</keyword>
<dbReference type="InterPro" id="IPR051531">
    <property type="entry name" value="N-acetyltransferase"/>
</dbReference>
<dbReference type="SUPFAM" id="SSF55729">
    <property type="entry name" value="Acyl-CoA N-acyltransferases (Nat)"/>
    <property type="match status" value="1"/>
</dbReference>
<protein>
    <submittedName>
        <fullName evidence="2">GNAT family N-acetyltransferase</fullName>
    </submittedName>
</protein>
<reference evidence="3" key="1">
    <citation type="submission" date="2023-09" db="EMBL/GenBank/DDBJ databases">
        <authorList>
            <person name="Li S."/>
            <person name="Li X."/>
            <person name="Zhang C."/>
            <person name="Zhao Z."/>
        </authorList>
    </citation>
    <scope>NUCLEOTIDE SEQUENCE [LARGE SCALE GENOMIC DNA]</scope>
    <source>
        <strain evidence="3">SQ345</strain>
    </source>
</reference>
<sequence>MNQMPEQAKADCSINATVGFLINTTKLTMLPLSAADKTLYQQLYCNAEVCKHIGGVISAEQAQVSFERSIKQNRTGKRLTWVIRDKYSHQRLGICACVWPKEPAKQNHDNNSPTINTDNTAELGLLLLPQFCGNGIAVDVLNALTTYGLSTLQLQQLTLHCGAENIAMQKVMGKLNATYTSNNDLTYWTLESIK</sequence>
<name>A0ABY9TG44_9GAMM</name>
<proteinExistence type="predicted"/>
<evidence type="ECO:0000313" key="2">
    <source>
        <dbReference type="EMBL" id="WNC67742.1"/>
    </source>
</evidence>
<evidence type="ECO:0000313" key="3">
    <source>
        <dbReference type="Proteomes" id="UP001248581"/>
    </source>
</evidence>